<evidence type="ECO:0000256" key="7">
    <source>
        <dbReference type="ARBA" id="ARBA00023180"/>
    </source>
</evidence>
<gene>
    <name evidence="10" type="primary">Lcn12</name>
</gene>
<dbReference type="AlphaFoldDB" id="A0A8C5JTD1"/>
<keyword evidence="11" id="KW-1185">Reference proteome</keyword>
<reference evidence="10" key="2">
    <citation type="submission" date="2025-09" db="UniProtKB">
        <authorList>
            <consortium name="Ensembl"/>
        </authorList>
    </citation>
    <scope>IDENTIFICATION</scope>
</reference>
<dbReference type="Ensembl" id="ENSJJAT00000000401.1">
    <property type="protein sequence ID" value="ENSJJAP00000000371.1"/>
    <property type="gene ID" value="ENSJJAG00000000327.1"/>
</dbReference>
<proteinExistence type="inferred from homology"/>
<feature type="domain" description="Lipocalin/cytosolic fatty-acid binding" evidence="9">
    <location>
        <begin position="37"/>
        <end position="181"/>
    </location>
</feature>
<reference evidence="10" key="1">
    <citation type="submission" date="2025-08" db="UniProtKB">
        <authorList>
            <consortium name="Ensembl"/>
        </authorList>
    </citation>
    <scope>IDENTIFICATION</scope>
</reference>
<keyword evidence="3" id="KW-0813">Transport</keyword>
<comment type="similarity">
    <text evidence="2">Belongs to the calycin superfamily. Lipocalin family.</text>
</comment>
<dbReference type="Proteomes" id="UP000694385">
    <property type="component" value="Unassembled WGS sequence"/>
</dbReference>
<dbReference type="GO" id="GO:0005615">
    <property type="term" value="C:extracellular space"/>
    <property type="evidence" value="ECO:0007669"/>
    <property type="project" value="TreeGrafter"/>
</dbReference>
<sequence length="190" mass="21458">MGPWWALLLFLPQVLQGQNSTPPGSPGLKSFHSDQFQGEWFVLGLAGNAFKREDRELLNPFITNFEQKSNNQLEVFNSMTRGKRCDTWSYVLIPTAQPGKFIVDNQGPVPEADSEDVQVMDTDYTNFALVLSLRHTSSRTISRVSLLGRSWRLPFGTLDKFFCLAQNQGLTKNNLMFPDETGWSPHLDGC</sequence>
<dbReference type="InterPro" id="IPR003087">
    <property type="entry name" value="LCN2/LCN12"/>
</dbReference>
<dbReference type="PRINTS" id="PR01275">
    <property type="entry name" value="NGELATINASE"/>
</dbReference>
<comment type="subcellular location">
    <subcellularLocation>
        <location evidence="1">Secreted</location>
    </subcellularLocation>
</comment>
<dbReference type="Pfam" id="PF00061">
    <property type="entry name" value="Lipocalin"/>
    <property type="match status" value="1"/>
</dbReference>
<organism evidence="10 11">
    <name type="scientific">Jaculus jaculus</name>
    <name type="common">Lesser Egyptian jerboa</name>
    <dbReference type="NCBI Taxonomy" id="51337"/>
    <lineage>
        <taxon>Eukaryota</taxon>
        <taxon>Metazoa</taxon>
        <taxon>Chordata</taxon>
        <taxon>Craniata</taxon>
        <taxon>Vertebrata</taxon>
        <taxon>Euteleostomi</taxon>
        <taxon>Mammalia</taxon>
        <taxon>Eutheria</taxon>
        <taxon>Euarchontoglires</taxon>
        <taxon>Glires</taxon>
        <taxon>Rodentia</taxon>
        <taxon>Myomorpha</taxon>
        <taxon>Dipodoidea</taxon>
        <taxon>Dipodidae</taxon>
        <taxon>Dipodinae</taxon>
        <taxon>Jaculus</taxon>
    </lineage>
</organism>
<keyword evidence="4" id="KW-0964">Secreted</keyword>
<evidence type="ECO:0000256" key="1">
    <source>
        <dbReference type="ARBA" id="ARBA00004613"/>
    </source>
</evidence>
<dbReference type="GO" id="GO:0036094">
    <property type="term" value="F:small molecule binding"/>
    <property type="evidence" value="ECO:0007669"/>
    <property type="project" value="InterPro"/>
</dbReference>
<dbReference type="PANTHER" id="PTHR11430:SF12">
    <property type="entry name" value="EPIDIDYMAL-SPECIFIC LIPOCALIN-12"/>
    <property type="match status" value="1"/>
</dbReference>
<dbReference type="PANTHER" id="PTHR11430">
    <property type="entry name" value="LIPOCALIN"/>
    <property type="match status" value="1"/>
</dbReference>
<feature type="signal peptide" evidence="8">
    <location>
        <begin position="1"/>
        <end position="17"/>
    </location>
</feature>
<dbReference type="InterPro" id="IPR002345">
    <property type="entry name" value="Lipocalin"/>
</dbReference>
<evidence type="ECO:0000256" key="4">
    <source>
        <dbReference type="ARBA" id="ARBA00022525"/>
    </source>
</evidence>
<dbReference type="OMA" id="RCDTWSY"/>
<evidence type="ECO:0000256" key="5">
    <source>
        <dbReference type="ARBA" id="ARBA00022729"/>
    </source>
</evidence>
<dbReference type="InterPro" id="IPR012674">
    <property type="entry name" value="Calycin"/>
</dbReference>
<keyword evidence="7" id="KW-0325">Glycoprotein</keyword>
<protein>
    <submittedName>
        <fullName evidence="10">Lipocalin 12</fullName>
    </submittedName>
</protein>
<evidence type="ECO:0000313" key="11">
    <source>
        <dbReference type="Proteomes" id="UP000694385"/>
    </source>
</evidence>
<dbReference type="InterPro" id="IPR000566">
    <property type="entry name" value="Lipocln_cytosolic_FA-bd_dom"/>
</dbReference>
<evidence type="ECO:0000256" key="6">
    <source>
        <dbReference type="ARBA" id="ARBA00023157"/>
    </source>
</evidence>
<evidence type="ECO:0000313" key="10">
    <source>
        <dbReference type="Ensembl" id="ENSJJAP00000000371.1"/>
    </source>
</evidence>
<dbReference type="GeneTree" id="ENSGT01050000244868"/>
<feature type="chain" id="PRO_5034058337" evidence="8">
    <location>
        <begin position="18"/>
        <end position="190"/>
    </location>
</feature>
<dbReference type="SUPFAM" id="SSF50814">
    <property type="entry name" value="Lipocalins"/>
    <property type="match status" value="1"/>
</dbReference>
<evidence type="ECO:0000259" key="9">
    <source>
        <dbReference type="Pfam" id="PF00061"/>
    </source>
</evidence>
<keyword evidence="5 8" id="KW-0732">Signal</keyword>
<dbReference type="Gene3D" id="2.40.128.20">
    <property type="match status" value="1"/>
</dbReference>
<evidence type="ECO:0000256" key="3">
    <source>
        <dbReference type="ARBA" id="ARBA00022448"/>
    </source>
</evidence>
<name>A0A8C5JTD1_JACJA</name>
<keyword evidence="6" id="KW-1015">Disulfide bond</keyword>
<evidence type="ECO:0000256" key="8">
    <source>
        <dbReference type="SAM" id="SignalP"/>
    </source>
</evidence>
<evidence type="ECO:0000256" key="2">
    <source>
        <dbReference type="ARBA" id="ARBA00006889"/>
    </source>
</evidence>
<accession>A0A8C5JTD1</accession>